<dbReference type="Proteomes" id="UP000324800">
    <property type="component" value="Unassembled WGS sequence"/>
</dbReference>
<proteinExistence type="predicted"/>
<reference evidence="1 2" key="1">
    <citation type="submission" date="2019-03" db="EMBL/GenBank/DDBJ databases">
        <title>Single cell metagenomics reveals metabolic interactions within the superorganism composed of flagellate Streblomastix strix and complex community of Bacteroidetes bacteria on its surface.</title>
        <authorList>
            <person name="Treitli S.C."/>
            <person name="Kolisko M."/>
            <person name="Husnik F."/>
            <person name="Keeling P."/>
            <person name="Hampl V."/>
        </authorList>
    </citation>
    <scope>NUCLEOTIDE SEQUENCE [LARGE SCALE GENOMIC DNA]</scope>
    <source>
        <strain evidence="1">ST1C</strain>
    </source>
</reference>
<evidence type="ECO:0000313" key="2">
    <source>
        <dbReference type="Proteomes" id="UP000324800"/>
    </source>
</evidence>
<accession>A0A5J4WJZ1</accession>
<gene>
    <name evidence="1" type="ORF">EZS28_009500</name>
</gene>
<organism evidence="1 2">
    <name type="scientific">Streblomastix strix</name>
    <dbReference type="NCBI Taxonomy" id="222440"/>
    <lineage>
        <taxon>Eukaryota</taxon>
        <taxon>Metamonada</taxon>
        <taxon>Preaxostyla</taxon>
        <taxon>Oxymonadida</taxon>
        <taxon>Streblomastigidae</taxon>
        <taxon>Streblomastix</taxon>
    </lineage>
</organism>
<protein>
    <submittedName>
        <fullName evidence="1">Uncharacterized protein</fullName>
    </submittedName>
</protein>
<evidence type="ECO:0000313" key="1">
    <source>
        <dbReference type="EMBL" id="KAA6394976.1"/>
    </source>
</evidence>
<dbReference type="AlphaFoldDB" id="A0A5J4WJZ1"/>
<sequence length="161" mass="18751">MQSDEHDQNQKSGDSAVVIQVEEIDRAFEDSQIQMVRQFDREIKFPQNADHERRPITQKNEQTEIMSNQCQELDNSDVDKQIYSLRNQLVEQGSTSQFSNSFGIRRTRRRTYNEFFEDAEGKYIINHINTGSYKTGREMDNGLNSEVIELKGNSRIPAQDV</sequence>
<name>A0A5J4WJZ1_9EUKA</name>
<comment type="caution">
    <text evidence="1">The sequence shown here is derived from an EMBL/GenBank/DDBJ whole genome shotgun (WGS) entry which is preliminary data.</text>
</comment>
<dbReference type="EMBL" id="SNRW01001798">
    <property type="protein sequence ID" value="KAA6394976.1"/>
    <property type="molecule type" value="Genomic_DNA"/>
</dbReference>